<dbReference type="InterPro" id="IPR011005">
    <property type="entry name" value="Dihydropteroate_synth-like_sf"/>
</dbReference>
<dbReference type="PANTHER" id="PTHR20941:SF1">
    <property type="entry name" value="FOLIC ACID SYNTHESIS PROTEIN FOL1"/>
    <property type="match status" value="1"/>
</dbReference>
<accession>A0A9W9A380</accession>
<feature type="domain" description="Pterin-binding" evidence="1">
    <location>
        <begin position="30"/>
        <end position="299"/>
    </location>
</feature>
<reference evidence="2" key="1">
    <citation type="submission" date="2022-08" db="EMBL/GenBank/DDBJ databases">
        <authorList>
            <consortium name="DOE Joint Genome Institute"/>
            <person name="Min B."/>
            <person name="Riley R."/>
            <person name="Sierra-Patev S."/>
            <person name="Naranjo-Ortiz M."/>
            <person name="Looney B."/>
            <person name="Konkel Z."/>
            <person name="Slot J.C."/>
            <person name="Sakamoto Y."/>
            <person name="Steenwyk J.L."/>
            <person name="Rokas A."/>
            <person name="Carro J."/>
            <person name="Camarero S."/>
            <person name="Ferreira P."/>
            <person name="Molpeceres G."/>
            <person name="Ruiz-Duenas F.J."/>
            <person name="Serrano A."/>
            <person name="Henrissat B."/>
            <person name="Drula E."/>
            <person name="Hughes K.W."/>
            <person name="Mata J.L."/>
            <person name="Ishikawa N.K."/>
            <person name="Vargas-Isla R."/>
            <person name="Ushijima S."/>
            <person name="Smith C.A."/>
            <person name="Ahrendt S."/>
            <person name="Andreopoulos W."/>
            <person name="He G."/>
            <person name="Labutti K."/>
            <person name="Lipzen A."/>
            <person name="Ng V."/>
            <person name="Sandor L."/>
            <person name="Barry K."/>
            <person name="Martinez A.T."/>
            <person name="Xiao Y."/>
            <person name="Gibbons J.G."/>
            <person name="Terashima K."/>
            <person name="Hibbett D.S."/>
            <person name="Grigoriev I.V."/>
        </authorList>
    </citation>
    <scope>NUCLEOTIDE SEQUENCE</scope>
    <source>
        <strain evidence="2">Sp2 HRB7682 ss15</strain>
    </source>
</reference>
<evidence type="ECO:0000259" key="1">
    <source>
        <dbReference type="PROSITE" id="PS50972"/>
    </source>
</evidence>
<dbReference type="AlphaFoldDB" id="A0A9W9A380"/>
<dbReference type="InterPro" id="IPR045031">
    <property type="entry name" value="DHP_synth-like"/>
</dbReference>
<evidence type="ECO:0000313" key="2">
    <source>
        <dbReference type="EMBL" id="KAJ4473386.1"/>
    </source>
</evidence>
<reference evidence="2" key="2">
    <citation type="journal article" date="2023" name="Proc. Natl. Acad. Sci. U.S.A.">
        <title>A global phylogenomic analysis of the shiitake genus Lentinula.</title>
        <authorList>
            <person name="Sierra-Patev S."/>
            <person name="Min B."/>
            <person name="Naranjo-Ortiz M."/>
            <person name="Looney B."/>
            <person name="Konkel Z."/>
            <person name="Slot J.C."/>
            <person name="Sakamoto Y."/>
            <person name="Steenwyk J.L."/>
            <person name="Rokas A."/>
            <person name="Carro J."/>
            <person name="Camarero S."/>
            <person name="Ferreira P."/>
            <person name="Molpeceres G."/>
            <person name="Ruiz-Duenas F.J."/>
            <person name="Serrano A."/>
            <person name="Henrissat B."/>
            <person name="Drula E."/>
            <person name="Hughes K.W."/>
            <person name="Mata J.L."/>
            <person name="Ishikawa N.K."/>
            <person name="Vargas-Isla R."/>
            <person name="Ushijima S."/>
            <person name="Smith C.A."/>
            <person name="Donoghue J."/>
            <person name="Ahrendt S."/>
            <person name="Andreopoulos W."/>
            <person name="He G."/>
            <person name="LaButti K."/>
            <person name="Lipzen A."/>
            <person name="Ng V."/>
            <person name="Riley R."/>
            <person name="Sandor L."/>
            <person name="Barry K."/>
            <person name="Martinez A.T."/>
            <person name="Xiao Y."/>
            <person name="Gibbons J.G."/>
            <person name="Terashima K."/>
            <person name="Grigoriev I.V."/>
            <person name="Hibbett D."/>
        </authorList>
    </citation>
    <scope>NUCLEOTIDE SEQUENCE</scope>
    <source>
        <strain evidence="2">Sp2 HRB7682 ss15</strain>
    </source>
</reference>
<dbReference type="InterPro" id="IPR000489">
    <property type="entry name" value="Pterin-binding_dom"/>
</dbReference>
<gene>
    <name evidence="2" type="ORF">C8J55DRAFT_490910</name>
</gene>
<organism evidence="2 3">
    <name type="scientific">Lentinula lateritia</name>
    <dbReference type="NCBI Taxonomy" id="40482"/>
    <lineage>
        <taxon>Eukaryota</taxon>
        <taxon>Fungi</taxon>
        <taxon>Dikarya</taxon>
        <taxon>Basidiomycota</taxon>
        <taxon>Agaricomycotina</taxon>
        <taxon>Agaricomycetes</taxon>
        <taxon>Agaricomycetidae</taxon>
        <taxon>Agaricales</taxon>
        <taxon>Marasmiineae</taxon>
        <taxon>Omphalotaceae</taxon>
        <taxon>Lentinula</taxon>
    </lineage>
</organism>
<evidence type="ECO:0000313" key="3">
    <source>
        <dbReference type="Proteomes" id="UP001150238"/>
    </source>
</evidence>
<name>A0A9W9A380_9AGAR</name>
<sequence>MVPDLDQIETNRFDTRALEEQHTLDNLNGHLVIPHPGMSEREFVLRPLYESNTLTYVHEAVRVSVDILDIGGYSTRPGAAFVSVEEEIDRVVPFIQAMRSADPATTEEQIALTMCTLSQPVSGAAKEQTTEYMRQMKDIARKFAVPVVLMHLRDAGMNKDYSVYDYSDDGHVLEGMRVELADILIGSGSNEKKRNPFAGFPQLVGTSKKSFLGMIQETACLRRSRHSNDPRVFTDKYFKQIRLSRASFIQPVSLFEVQLYALSTIFMQPSPVGEATSSLVGMGIRFAQEVGAHKFHRSP</sequence>
<dbReference type="CDD" id="cd12148">
    <property type="entry name" value="fungal_TF_MHR"/>
    <property type="match status" value="1"/>
</dbReference>
<dbReference type="Gene3D" id="3.20.20.20">
    <property type="entry name" value="Dihydropteroate synthase-like"/>
    <property type="match status" value="1"/>
</dbReference>
<dbReference type="InterPro" id="IPR035907">
    <property type="entry name" value="Hppk_sf"/>
</dbReference>
<dbReference type="EMBL" id="JANVFS010000025">
    <property type="protein sequence ID" value="KAJ4473386.1"/>
    <property type="molecule type" value="Genomic_DNA"/>
</dbReference>
<comment type="caution">
    <text evidence="2">The sequence shown here is derived from an EMBL/GenBank/DDBJ whole genome shotgun (WGS) entry which is preliminary data.</text>
</comment>
<dbReference type="PROSITE" id="PS50972">
    <property type="entry name" value="PTERIN_BINDING"/>
    <property type="match status" value="1"/>
</dbReference>
<dbReference type="PANTHER" id="PTHR20941">
    <property type="entry name" value="FOLATE SYNTHESIS PROTEINS"/>
    <property type="match status" value="1"/>
</dbReference>
<protein>
    <submittedName>
        <fullName evidence="2">Dihydropteroate synthase-like protein</fullName>
    </submittedName>
</protein>
<dbReference type="SUPFAM" id="SSF51717">
    <property type="entry name" value="Dihydropteroate synthetase-like"/>
    <property type="match status" value="1"/>
</dbReference>
<dbReference type="GO" id="GO:0004156">
    <property type="term" value="F:dihydropteroate synthase activity"/>
    <property type="evidence" value="ECO:0007669"/>
    <property type="project" value="TreeGrafter"/>
</dbReference>
<dbReference type="GO" id="GO:0046654">
    <property type="term" value="P:tetrahydrofolate biosynthetic process"/>
    <property type="evidence" value="ECO:0007669"/>
    <property type="project" value="TreeGrafter"/>
</dbReference>
<proteinExistence type="predicted"/>
<dbReference type="SUPFAM" id="SSF55083">
    <property type="entry name" value="6-hydroxymethyl-7,8-dihydropterin pyrophosphokinase, HPPK"/>
    <property type="match status" value="1"/>
</dbReference>
<dbReference type="Proteomes" id="UP001150238">
    <property type="component" value="Unassembled WGS sequence"/>
</dbReference>
<dbReference type="Pfam" id="PF00809">
    <property type="entry name" value="Pterin_bind"/>
    <property type="match status" value="1"/>
</dbReference>